<evidence type="ECO:0000313" key="2">
    <source>
        <dbReference type="Proteomes" id="UP000308652"/>
    </source>
</evidence>
<protein>
    <submittedName>
        <fullName evidence="1">Uncharacterized protein</fullName>
    </submittedName>
</protein>
<dbReference type="EMBL" id="ML213590">
    <property type="protein sequence ID" value="TFK45001.1"/>
    <property type="molecule type" value="Genomic_DNA"/>
</dbReference>
<name>A0A5C3MUC7_9AGAR</name>
<keyword evidence="2" id="KW-1185">Reference proteome</keyword>
<accession>A0A5C3MUC7</accession>
<proteinExistence type="predicted"/>
<evidence type="ECO:0000313" key="1">
    <source>
        <dbReference type="EMBL" id="TFK45001.1"/>
    </source>
</evidence>
<dbReference type="Proteomes" id="UP000308652">
    <property type="component" value="Unassembled WGS sequence"/>
</dbReference>
<sequence length="60" mass="6367">MIIPVASELCPNVICGHCIDAGSLNHPQILIGKSPAELCETVVSNKQHSLGKYHLVFGIA</sequence>
<reference evidence="1 2" key="1">
    <citation type="journal article" date="2019" name="Nat. Ecol. Evol.">
        <title>Megaphylogeny resolves global patterns of mushroom evolution.</title>
        <authorList>
            <person name="Varga T."/>
            <person name="Krizsan K."/>
            <person name="Foldi C."/>
            <person name="Dima B."/>
            <person name="Sanchez-Garcia M."/>
            <person name="Sanchez-Ramirez S."/>
            <person name="Szollosi G.J."/>
            <person name="Szarkandi J.G."/>
            <person name="Papp V."/>
            <person name="Albert L."/>
            <person name="Andreopoulos W."/>
            <person name="Angelini C."/>
            <person name="Antonin V."/>
            <person name="Barry K.W."/>
            <person name="Bougher N.L."/>
            <person name="Buchanan P."/>
            <person name="Buyck B."/>
            <person name="Bense V."/>
            <person name="Catcheside P."/>
            <person name="Chovatia M."/>
            <person name="Cooper J."/>
            <person name="Damon W."/>
            <person name="Desjardin D."/>
            <person name="Finy P."/>
            <person name="Geml J."/>
            <person name="Haridas S."/>
            <person name="Hughes K."/>
            <person name="Justo A."/>
            <person name="Karasinski D."/>
            <person name="Kautmanova I."/>
            <person name="Kiss B."/>
            <person name="Kocsube S."/>
            <person name="Kotiranta H."/>
            <person name="LaButti K.M."/>
            <person name="Lechner B.E."/>
            <person name="Liimatainen K."/>
            <person name="Lipzen A."/>
            <person name="Lukacs Z."/>
            <person name="Mihaltcheva S."/>
            <person name="Morgado L.N."/>
            <person name="Niskanen T."/>
            <person name="Noordeloos M.E."/>
            <person name="Ohm R.A."/>
            <person name="Ortiz-Santana B."/>
            <person name="Ovrebo C."/>
            <person name="Racz N."/>
            <person name="Riley R."/>
            <person name="Savchenko A."/>
            <person name="Shiryaev A."/>
            <person name="Soop K."/>
            <person name="Spirin V."/>
            <person name="Szebenyi C."/>
            <person name="Tomsovsky M."/>
            <person name="Tulloss R.E."/>
            <person name="Uehling J."/>
            <person name="Grigoriev I.V."/>
            <person name="Vagvolgyi C."/>
            <person name="Papp T."/>
            <person name="Martin F.M."/>
            <person name="Miettinen O."/>
            <person name="Hibbett D.S."/>
            <person name="Nagy L.G."/>
        </authorList>
    </citation>
    <scope>NUCLEOTIDE SEQUENCE [LARGE SCALE GENOMIC DNA]</scope>
    <source>
        <strain evidence="1 2">CBS 166.37</strain>
    </source>
</reference>
<organism evidence="1 2">
    <name type="scientific">Crucibulum laeve</name>
    <dbReference type="NCBI Taxonomy" id="68775"/>
    <lineage>
        <taxon>Eukaryota</taxon>
        <taxon>Fungi</taxon>
        <taxon>Dikarya</taxon>
        <taxon>Basidiomycota</taxon>
        <taxon>Agaricomycotina</taxon>
        <taxon>Agaricomycetes</taxon>
        <taxon>Agaricomycetidae</taxon>
        <taxon>Agaricales</taxon>
        <taxon>Agaricineae</taxon>
        <taxon>Nidulariaceae</taxon>
        <taxon>Crucibulum</taxon>
    </lineage>
</organism>
<gene>
    <name evidence="1" type="ORF">BDQ12DRAFT_673931</name>
</gene>
<dbReference type="AlphaFoldDB" id="A0A5C3MUC7"/>